<reference evidence="1 2" key="1">
    <citation type="submission" date="2017-09" db="EMBL/GenBank/DDBJ databases">
        <title>Depth-based differentiation of microbial function through sediment-hosted aquifers and enrichment of novel symbionts in the deep terrestrial subsurface.</title>
        <authorList>
            <person name="Probst A.J."/>
            <person name="Ladd B."/>
            <person name="Jarett J.K."/>
            <person name="Geller-Mcgrath D.E."/>
            <person name="Sieber C.M."/>
            <person name="Emerson J.B."/>
            <person name="Anantharaman K."/>
            <person name="Thomas B.C."/>
            <person name="Malmstrom R."/>
            <person name="Stieglmeier M."/>
            <person name="Klingl A."/>
            <person name="Woyke T."/>
            <person name="Ryan C.M."/>
            <person name="Banfield J.F."/>
        </authorList>
    </citation>
    <scope>NUCLEOTIDE SEQUENCE [LARGE SCALE GENOMIC DNA]</scope>
    <source>
        <strain evidence="1">CG17_big_fil_post_rev_8_21_14_2_50_48_46</strain>
    </source>
</reference>
<proteinExistence type="predicted"/>
<sequence length="95" mass="11149">MAPEETENEITQAQSIDVHDLETLKKLWFMLKNTQSQDEIFAVIRLLLDSLPYDWVDKNENWLMISQQIEQFGESELASLFKLANQRCFQLSLKA</sequence>
<name>A0A2M7G4W8_9BACT</name>
<evidence type="ECO:0000313" key="1">
    <source>
        <dbReference type="EMBL" id="PIW16961.1"/>
    </source>
</evidence>
<evidence type="ECO:0000313" key="2">
    <source>
        <dbReference type="Proteomes" id="UP000231019"/>
    </source>
</evidence>
<comment type="caution">
    <text evidence="1">The sequence shown here is derived from an EMBL/GenBank/DDBJ whole genome shotgun (WGS) entry which is preliminary data.</text>
</comment>
<accession>A0A2M7G4W8</accession>
<organism evidence="1 2">
    <name type="scientific">bacterium (Candidatus Blackallbacteria) CG17_big_fil_post_rev_8_21_14_2_50_48_46</name>
    <dbReference type="NCBI Taxonomy" id="2014261"/>
    <lineage>
        <taxon>Bacteria</taxon>
        <taxon>Candidatus Blackallbacteria</taxon>
    </lineage>
</organism>
<gene>
    <name evidence="1" type="ORF">COW36_10830</name>
</gene>
<dbReference type="EMBL" id="PFFQ01000032">
    <property type="protein sequence ID" value="PIW16961.1"/>
    <property type="molecule type" value="Genomic_DNA"/>
</dbReference>
<dbReference type="Proteomes" id="UP000231019">
    <property type="component" value="Unassembled WGS sequence"/>
</dbReference>
<protein>
    <submittedName>
        <fullName evidence="1">Uncharacterized protein</fullName>
    </submittedName>
</protein>
<dbReference type="AlphaFoldDB" id="A0A2M7G4W8"/>